<dbReference type="GO" id="GO:0051301">
    <property type="term" value="P:cell division"/>
    <property type="evidence" value="ECO:0007669"/>
    <property type="project" value="UniProtKB-KW"/>
</dbReference>
<evidence type="ECO:0000256" key="5">
    <source>
        <dbReference type="ARBA" id="ARBA00020261"/>
    </source>
</evidence>
<dbReference type="Proteomes" id="UP000076842">
    <property type="component" value="Unassembled WGS sequence"/>
</dbReference>
<dbReference type="GO" id="GO:0005876">
    <property type="term" value="C:spindle microtubule"/>
    <property type="evidence" value="ECO:0007669"/>
    <property type="project" value="TreeGrafter"/>
</dbReference>
<accession>A0A165F7B4</accession>
<evidence type="ECO:0000256" key="4">
    <source>
        <dbReference type="ARBA" id="ARBA00010146"/>
    </source>
</evidence>
<dbReference type="PANTHER" id="PTHR28025">
    <property type="entry name" value="DASH COMPLEX SUBUNIT DAD1"/>
    <property type="match status" value="1"/>
</dbReference>
<dbReference type="OrthoDB" id="5566853at2759"/>
<dbReference type="EMBL" id="KV423979">
    <property type="protein sequence ID" value="KZT56328.1"/>
    <property type="molecule type" value="Genomic_DNA"/>
</dbReference>
<evidence type="ECO:0000256" key="1">
    <source>
        <dbReference type="ARBA" id="ARBA00004123"/>
    </source>
</evidence>
<evidence type="ECO:0000256" key="9">
    <source>
        <dbReference type="ARBA" id="ARBA00022701"/>
    </source>
</evidence>
<evidence type="ECO:0000256" key="6">
    <source>
        <dbReference type="ARBA" id="ARBA00022454"/>
    </source>
</evidence>
<dbReference type="PANTHER" id="PTHR28025:SF1">
    <property type="entry name" value="DASH COMPLEX SUBUNIT DAD1"/>
    <property type="match status" value="1"/>
</dbReference>
<keyword evidence="9" id="KW-0493">Microtubule</keyword>
<evidence type="ECO:0000256" key="8">
    <source>
        <dbReference type="ARBA" id="ARBA00022618"/>
    </source>
</evidence>
<reference evidence="17 18" key="1">
    <citation type="journal article" date="2016" name="Mol. Biol. Evol.">
        <title>Comparative Genomics of Early-Diverging Mushroom-Forming Fungi Provides Insights into the Origins of Lignocellulose Decay Capabilities.</title>
        <authorList>
            <person name="Nagy L.G."/>
            <person name="Riley R."/>
            <person name="Tritt A."/>
            <person name="Adam C."/>
            <person name="Daum C."/>
            <person name="Floudas D."/>
            <person name="Sun H."/>
            <person name="Yadav J.S."/>
            <person name="Pangilinan J."/>
            <person name="Larsson K.H."/>
            <person name="Matsuura K."/>
            <person name="Barry K."/>
            <person name="Labutti K."/>
            <person name="Kuo R."/>
            <person name="Ohm R.A."/>
            <person name="Bhattacharya S.S."/>
            <person name="Shirouzu T."/>
            <person name="Yoshinaga Y."/>
            <person name="Martin F.M."/>
            <person name="Grigoriev I.V."/>
            <person name="Hibbett D.S."/>
        </authorList>
    </citation>
    <scope>NUCLEOTIDE SEQUENCE [LARGE SCALE GENOMIC DNA]</scope>
    <source>
        <strain evidence="17 18">HHB12733</strain>
    </source>
</reference>
<evidence type="ECO:0000256" key="11">
    <source>
        <dbReference type="ARBA" id="ARBA00022838"/>
    </source>
</evidence>
<comment type="similarity">
    <text evidence="4">Belongs to the DASH complex DAD1 family.</text>
</comment>
<evidence type="ECO:0000313" key="18">
    <source>
        <dbReference type="Proteomes" id="UP000076842"/>
    </source>
</evidence>
<comment type="subcellular location">
    <subcellularLocation>
        <location evidence="3">Chromosome</location>
        <location evidence="3">Centromere</location>
        <location evidence="3">Kinetochore</location>
    </subcellularLocation>
    <subcellularLocation>
        <location evidence="2">Cytoplasm</location>
        <location evidence="2">Cytoskeleton</location>
        <location evidence="2">Spindle</location>
    </subcellularLocation>
    <subcellularLocation>
        <location evidence="1">Nucleus</location>
    </subcellularLocation>
</comment>
<keyword evidence="11" id="KW-0995">Kinetochore</keyword>
<dbReference type="Pfam" id="PF08649">
    <property type="entry name" value="DASH_Dad1"/>
    <property type="match status" value="1"/>
</dbReference>
<protein>
    <recommendedName>
        <fullName evidence="5">DASH complex subunit DAD1</fullName>
    </recommendedName>
    <alternativeName>
        <fullName evidence="16">Outer kinetochore protein DAD1</fullName>
    </alternativeName>
</protein>
<evidence type="ECO:0000313" key="17">
    <source>
        <dbReference type="EMBL" id="KZT56328.1"/>
    </source>
</evidence>
<dbReference type="STRING" id="1353952.A0A165F7B4"/>
<evidence type="ECO:0000256" key="16">
    <source>
        <dbReference type="ARBA" id="ARBA00030566"/>
    </source>
</evidence>
<dbReference type="InterPro" id="IPR013958">
    <property type="entry name" value="DASH_Dad1"/>
</dbReference>
<evidence type="ECO:0000256" key="10">
    <source>
        <dbReference type="ARBA" id="ARBA00022776"/>
    </source>
</evidence>
<evidence type="ECO:0000256" key="3">
    <source>
        <dbReference type="ARBA" id="ARBA00004629"/>
    </source>
</evidence>
<name>A0A165F7B4_9BASI</name>
<keyword evidence="13" id="KW-0539">Nucleus</keyword>
<dbReference type="GO" id="GO:0072686">
    <property type="term" value="C:mitotic spindle"/>
    <property type="evidence" value="ECO:0007669"/>
    <property type="project" value="InterPro"/>
</dbReference>
<keyword evidence="14" id="KW-0131">Cell cycle</keyword>
<evidence type="ECO:0000256" key="7">
    <source>
        <dbReference type="ARBA" id="ARBA00022490"/>
    </source>
</evidence>
<evidence type="ECO:0000256" key="13">
    <source>
        <dbReference type="ARBA" id="ARBA00023242"/>
    </source>
</evidence>
<dbReference type="GO" id="GO:0044732">
    <property type="term" value="C:mitotic spindle pole body"/>
    <property type="evidence" value="ECO:0007669"/>
    <property type="project" value="TreeGrafter"/>
</dbReference>
<gene>
    <name evidence="17" type="ORF">CALCODRAFT_435935</name>
</gene>
<dbReference type="AlphaFoldDB" id="A0A165F7B4"/>
<keyword evidence="6" id="KW-0158">Chromosome</keyword>
<organism evidence="17 18">
    <name type="scientific">Calocera cornea HHB12733</name>
    <dbReference type="NCBI Taxonomy" id="1353952"/>
    <lineage>
        <taxon>Eukaryota</taxon>
        <taxon>Fungi</taxon>
        <taxon>Dikarya</taxon>
        <taxon>Basidiomycota</taxon>
        <taxon>Agaricomycotina</taxon>
        <taxon>Dacrymycetes</taxon>
        <taxon>Dacrymycetales</taxon>
        <taxon>Dacrymycetaceae</taxon>
        <taxon>Calocera</taxon>
    </lineage>
</organism>
<dbReference type="GO" id="GO:0042729">
    <property type="term" value="C:DASH complex"/>
    <property type="evidence" value="ECO:0007669"/>
    <property type="project" value="InterPro"/>
</dbReference>
<proteinExistence type="inferred from homology"/>
<evidence type="ECO:0000256" key="12">
    <source>
        <dbReference type="ARBA" id="ARBA00023212"/>
    </source>
</evidence>
<dbReference type="GO" id="GO:0051010">
    <property type="term" value="F:microtubule plus-end binding"/>
    <property type="evidence" value="ECO:0007669"/>
    <property type="project" value="TreeGrafter"/>
</dbReference>
<keyword evidence="10" id="KW-0498">Mitosis</keyword>
<keyword evidence="15" id="KW-0137">Centromere</keyword>
<keyword evidence="12" id="KW-0206">Cytoskeleton</keyword>
<keyword evidence="7" id="KW-0963">Cytoplasm</keyword>
<sequence>MAASQSATDTESTYFEKERERLVAEITSSFEDLLSSSNLLNRKLEEVLGVGREFETISSLWGRFHHLMREQKEGEMPVDESSRGSEP</sequence>
<keyword evidence="18" id="KW-1185">Reference proteome</keyword>
<evidence type="ECO:0000256" key="14">
    <source>
        <dbReference type="ARBA" id="ARBA00023306"/>
    </source>
</evidence>
<dbReference type="InParanoid" id="A0A165F7B4"/>
<evidence type="ECO:0000256" key="2">
    <source>
        <dbReference type="ARBA" id="ARBA00004186"/>
    </source>
</evidence>
<keyword evidence="8" id="KW-0132">Cell division</keyword>
<evidence type="ECO:0000256" key="15">
    <source>
        <dbReference type="ARBA" id="ARBA00023328"/>
    </source>
</evidence>